<gene>
    <name evidence="2" type="ORF">CROST_017340</name>
</gene>
<dbReference type="SUPFAM" id="SSF52743">
    <property type="entry name" value="Subtilisin-like"/>
    <property type="match status" value="1"/>
</dbReference>
<dbReference type="EMBL" id="CP096983">
    <property type="protein sequence ID" value="URZ11018.1"/>
    <property type="molecule type" value="Genomic_DNA"/>
</dbReference>
<evidence type="ECO:0000313" key="3">
    <source>
        <dbReference type="Proteomes" id="UP000190951"/>
    </source>
</evidence>
<dbReference type="Proteomes" id="UP000190951">
    <property type="component" value="Chromosome"/>
</dbReference>
<dbReference type="AlphaFoldDB" id="A0A1S8L1D8"/>
<evidence type="ECO:0000313" key="2">
    <source>
        <dbReference type="EMBL" id="URZ11018.1"/>
    </source>
</evidence>
<name>A0A1S8L1D8_9CLOT</name>
<dbReference type="Gene3D" id="3.40.50.200">
    <property type="entry name" value="Peptidase S8/S53 domain"/>
    <property type="match status" value="1"/>
</dbReference>
<dbReference type="Pfam" id="PF00082">
    <property type="entry name" value="Peptidase_S8"/>
    <property type="match status" value="1"/>
</dbReference>
<sequence>MIIKDICNDVEFIDINILNDKLTTDGRILVHAFKKAILCNPDIIHLSLGTTRWRYKFPLKKLVNEALKKDVTIVAAASNDGAQSYPVAIKGVIGVKGYETSDKFGFYYSEGFFYAPVDTKNIRDISELKYGKSIIGNSMSAAYITAHIAMNYRLKGTKDIINLVKK</sequence>
<feature type="domain" description="Peptidase S8/S53" evidence="1">
    <location>
        <begin position="21"/>
        <end position="146"/>
    </location>
</feature>
<dbReference type="InterPro" id="IPR000209">
    <property type="entry name" value="Peptidase_S8/S53_dom"/>
</dbReference>
<keyword evidence="3" id="KW-1185">Reference proteome</keyword>
<reference evidence="2 3" key="1">
    <citation type="submission" date="2022-04" db="EMBL/GenBank/DDBJ databases">
        <title>Genome sequence of C. roseum typestrain.</title>
        <authorList>
            <person name="Poehlein A."/>
            <person name="Schoch T."/>
            <person name="Duerre P."/>
            <person name="Daniel R."/>
        </authorList>
    </citation>
    <scope>NUCLEOTIDE SEQUENCE [LARGE SCALE GENOMIC DNA]</scope>
    <source>
        <strain evidence="2 3">DSM 7320</strain>
    </source>
</reference>
<dbReference type="GO" id="GO:0004252">
    <property type="term" value="F:serine-type endopeptidase activity"/>
    <property type="evidence" value="ECO:0007669"/>
    <property type="project" value="InterPro"/>
</dbReference>
<organism evidence="2 3">
    <name type="scientific">Clostridium felsineum</name>
    <dbReference type="NCBI Taxonomy" id="36839"/>
    <lineage>
        <taxon>Bacteria</taxon>
        <taxon>Bacillati</taxon>
        <taxon>Bacillota</taxon>
        <taxon>Clostridia</taxon>
        <taxon>Eubacteriales</taxon>
        <taxon>Clostridiaceae</taxon>
        <taxon>Clostridium</taxon>
    </lineage>
</organism>
<accession>A0A1S8L1D8</accession>
<dbReference type="KEGG" id="crw:CROST_017340"/>
<dbReference type="InterPro" id="IPR036852">
    <property type="entry name" value="Peptidase_S8/S53_dom_sf"/>
</dbReference>
<proteinExistence type="predicted"/>
<evidence type="ECO:0000259" key="1">
    <source>
        <dbReference type="Pfam" id="PF00082"/>
    </source>
</evidence>
<protein>
    <recommendedName>
        <fullName evidence="1">Peptidase S8/S53 domain-containing protein</fullName>
    </recommendedName>
</protein>
<dbReference type="STRING" id="84029.CROST_33460"/>
<dbReference type="GO" id="GO:0006508">
    <property type="term" value="P:proteolysis"/>
    <property type="evidence" value="ECO:0007669"/>
    <property type="project" value="InterPro"/>
</dbReference>